<dbReference type="EMBL" id="JH711574">
    <property type="protein sequence ID" value="EIW85627.1"/>
    <property type="molecule type" value="Genomic_DNA"/>
</dbReference>
<protein>
    <recommendedName>
        <fullName evidence="3">F-box domain-containing protein</fullName>
    </recommendedName>
</protein>
<dbReference type="OrthoDB" id="3543113at2759"/>
<dbReference type="RefSeq" id="XP_007765056.1">
    <property type="nucleotide sequence ID" value="XM_007766866.1"/>
</dbReference>
<dbReference type="OMA" id="CEYADED"/>
<accession>A0A5M3N2W5</accession>
<evidence type="ECO:0008006" key="3">
    <source>
        <dbReference type="Google" id="ProtNLM"/>
    </source>
</evidence>
<sequence length="538" mass="60916">MHAALAIDEILRNVVSDAELTAGDLAAAAETCRSWSDPSLDELWQSLHSLGPLISVLPHDLLTCRFTTRRDQNLLPEVVLEMKRSFIESDWVAFRKYSSRVRTLWGSLDQMLRKTPEGNQTMMMVIAPDLLEALAFPNSPKGLFPKLRKVAWLNANINNAKLLHLLVVPSLTTLHLPGFNCSCVQHQEVYGDVVDILDQLGDLCPEMRSFYFLYSLAHVPEAAAAVSRTMRTWDHLESIGCRVPDVPSLGHLSEVASLRHLQLHLPYESFRTRLPIHLDQLETLFLSGSPADMTNLLECEDGQLRIWRFESQALYSPDRDDVRKLLSALQERCCHDSLRMLSIQEYHHSLLPPVVRTEFFGITAHMLQPAMSFHELERVYIDTPRAISLDDEDLITLARAWPKAKFVEINPSIGWIAESRVSLKGLVEVLKVLPQLERLAVSVDARVLTPPSSEISEEGQAQPLAGFVHGRLASLDLLDSRVGEEYDQVAAYLFKFVCPPKCRITVWEQPRILSRVVQAAEICQARWQRVFDLLADMH</sequence>
<organism evidence="1 2">
    <name type="scientific">Coniophora puteana (strain RWD-64-598)</name>
    <name type="common">Brown rot fungus</name>
    <dbReference type="NCBI Taxonomy" id="741705"/>
    <lineage>
        <taxon>Eukaryota</taxon>
        <taxon>Fungi</taxon>
        <taxon>Dikarya</taxon>
        <taxon>Basidiomycota</taxon>
        <taxon>Agaricomycotina</taxon>
        <taxon>Agaricomycetes</taxon>
        <taxon>Agaricomycetidae</taxon>
        <taxon>Boletales</taxon>
        <taxon>Coniophorineae</taxon>
        <taxon>Coniophoraceae</taxon>
        <taxon>Coniophora</taxon>
    </lineage>
</organism>
<name>A0A5M3N2W5_CONPW</name>
<reference evidence="2" key="1">
    <citation type="journal article" date="2012" name="Science">
        <title>The Paleozoic origin of enzymatic lignin decomposition reconstructed from 31 fungal genomes.</title>
        <authorList>
            <person name="Floudas D."/>
            <person name="Binder M."/>
            <person name="Riley R."/>
            <person name="Barry K."/>
            <person name="Blanchette R.A."/>
            <person name="Henrissat B."/>
            <person name="Martinez A.T."/>
            <person name="Otillar R."/>
            <person name="Spatafora J.W."/>
            <person name="Yadav J.S."/>
            <person name="Aerts A."/>
            <person name="Benoit I."/>
            <person name="Boyd A."/>
            <person name="Carlson A."/>
            <person name="Copeland A."/>
            <person name="Coutinho P.M."/>
            <person name="de Vries R.P."/>
            <person name="Ferreira P."/>
            <person name="Findley K."/>
            <person name="Foster B."/>
            <person name="Gaskell J."/>
            <person name="Glotzer D."/>
            <person name="Gorecki P."/>
            <person name="Heitman J."/>
            <person name="Hesse C."/>
            <person name="Hori C."/>
            <person name="Igarashi K."/>
            <person name="Jurgens J.A."/>
            <person name="Kallen N."/>
            <person name="Kersten P."/>
            <person name="Kohler A."/>
            <person name="Kuees U."/>
            <person name="Kumar T.K.A."/>
            <person name="Kuo A."/>
            <person name="LaButti K."/>
            <person name="Larrondo L.F."/>
            <person name="Lindquist E."/>
            <person name="Ling A."/>
            <person name="Lombard V."/>
            <person name="Lucas S."/>
            <person name="Lundell T."/>
            <person name="Martin R."/>
            <person name="McLaughlin D.J."/>
            <person name="Morgenstern I."/>
            <person name="Morin E."/>
            <person name="Murat C."/>
            <person name="Nagy L.G."/>
            <person name="Nolan M."/>
            <person name="Ohm R.A."/>
            <person name="Patyshakuliyeva A."/>
            <person name="Rokas A."/>
            <person name="Ruiz-Duenas F.J."/>
            <person name="Sabat G."/>
            <person name="Salamov A."/>
            <person name="Samejima M."/>
            <person name="Schmutz J."/>
            <person name="Slot J.C."/>
            <person name="St John F."/>
            <person name="Stenlid J."/>
            <person name="Sun H."/>
            <person name="Sun S."/>
            <person name="Syed K."/>
            <person name="Tsang A."/>
            <person name="Wiebenga A."/>
            <person name="Young D."/>
            <person name="Pisabarro A."/>
            <person name="Eastwood D.C."/>
            <person name="Martin F."/>
            <person name="Cullen D."/>
            <person name="Grigoriev I.V."/>
            <person name="Hibbett D.S."/>
        </authorList>
    </citation>
    <scope>NUCLEOTIDE SEQUENCE [LARGE SCALE GENOMIC DNA]</scope>
    <source>
        <strain evidence="2">RWD-64-598 SS2</strain>
    </source>
</reference>
<evidence type="ECO:0000313" key="2">
    <source>
        <dbReference type="Proteomes" id="UP000053558"/>
    </source>
</evidence>
<dbReference type="GeneID" id="19201704"/>
<gene>
    <name evidence="1" type="ORF">CONPUDRAFT_142116</name>
</gene>
<dbReference type="Proteomes" id="UP000053558">
    <property type="component" value="Unassembled WGS sequence"/>
</dbReference>
<keyword evidence="2" id="KW-1185">Reference proteome</keyword>
<dbReference type="KEGG" id="cput:CONPUDRAFT_142116"/>
<evidence type="ECO:0000313" key="1">
    <source>
        <dbReference type="EMBL" id="EIW85627.1"/>
    </source>
</evidence>
<comment type="caution">
    <text evidence="1">The sequence shown here is derived from an EMBL/GenBank/DDBJ whole genome shotgun (WGS) entry which is preliminary data.</text>
</comment>
<proteinExistence type="predicted"/>
<dbReference type="AlphaFoldDB" id="A0A5M3N2W5"/>